<comment type="caution">
    <text evidence="2">The sequence shown here is derived from an EMBL/GenBank/DDBJ whole genome shotgun (WGS) entry which is preliminary data.</text>
</comment>
<name>A0A1Z5K395_FISSO</name>
<reference evidence="2 3" key="1">
    <citation type="journal article" date="2015" name="Plant Cell">
        <title>Oil accumulation by the oleaginous diatom Fistulifera solaris as revealed by the genome and transcriptome.</title>
        <authorList>
            <person name="Tanaka T."/>
            <person name="Maeda Y."/>
            <person name="Veluchamy A."/>
            <person name="Tanaka M."/>
            <person name="Abida H."/>
            <person name="Marechal E."/>
            <person name="Bowler C."/>
            <person name="Muto M."/>
            <person name="Sunaga Y."/>
            <person name="Tanaka M."/>
            <person name="Yoshino T."/>
            <person name="Taniguchi T."/>
            <person name="Fukuda Y."/>
            <person name="Nemoto M."/>
            <person name="Matsumoto M."/>
            <person name="Wong P.S."/>
            <person name="Aburatani S."/>
            <person name="Fujibuchi W."/>
        </authorList>
    </citation>
    <scope>NUCLEOTIDE SEQUENCE [LARGE SCALE GENOMIC DNA]</scope>
    <source>
        <strain evidence="2 3">JPCC DA0580</strain>
    </source>
</reference>
<sequence>MHCGGESLLAFLQRLVVRRVLIRGKELGVASHLLSRGTAVLDGSDCVPQYAFSSSSKIKSQESTELFKKSLDELHKQSSRRESTNSMLESESNPSEGTSKHADRFNLDRVDTSFQFRHIEATADGGGTFTVSPRLDAKNTNCKPGGIRVLMIGASFPLYSFFRADFTDCCTKVREFIVNNNKWWTLYEQINVLSFELILQLWISTLVG</sequence>
<accession>A0A1Z5K395</accession>
<keyword evidence="3" id="KW-1185">Reference proteome</keyword>
<gene>
    <name evidence="2" type="ORF">FisN_3Hu609</name>
</gene>
<feature type="compositionally biased region" description="Basic and acidic residues" evidence="1">
    <location>
        <begin position="74"/>
        <end position="83"/>
    </location>
</feature>
<feature type="region of interest" description="Disordered" evidence="1">
    <location>
        <begin position="74"/>
        <end position="102"/>
    </location>
</feature>
<evidence type="ECO:0000313" key="3">
    <source>
        <dbReference type="Proteomes" id="UP000198406"/>
    </source>
</evidence>
<evidence type="ECO:0000256" key="1">
    <source>
        <dbReference type="SAM" id="MobiDB-lite"/>
    </source>
</evidence>
<dbReference type="AlphaFoldDB" id="A0A1Z5K395"/>
<dbReference type="EMBL" id="BDSP01000150">
    <property type="protein sequence ID" value="GAX20541.1"/>
    <property type="molecule type" value="Genomic_DNA"/>
</dbReference>
<feature type="compositionally biased region" description="Polar residues" evidence="1">
    <location>
        <begin position="84"/>
        <end position="97"/>
    </location>
</feature>
<organism evidence="2 3">
    <name type="scientific">Fistulifera solaris</name>
    <name type="common">Oleaginous diatom</name>
    <dbReference type="NCBI Taxonomy" id="1519565"/>
    <lineage>
        <taxon>Eukaryota</taxon>
        <taxon>Sar</taxon>
        <taxon>Stramenopiles</taxon>
        <taxon>Ochrophyta</taxon>
        <taxon>Bacillariophyta</taxon>
        <taxon>Bacillariophyceae</taxon>
        <taxon>Bacillariophycidae</taxon>
        <taxon>Naviculales</taxon>
        <taxon>Naviculaceae</taxon>
        <taxon>Fistulifera</taxon>
    </lineage>
</organism>
<dbReference type="Proteomes" id="UP000198406">
    <property type="component" value="Unassembled WGS sequence"/>
</dbReference>
<protein>
    <submittedName>
        <fullName evidence="2">Uncharacterized protein</fullName>
    </submittedName>
</protein>
<proteinExistence type="predicted"/>
<evidence type="ECO:0000313" key="2">
    <source>
        <dbReference type="EMBL" id="GAX20541.1"/>
    </source>
</evidence>
<dbReference type="InParanoid" id="A0A1Z5K395"/>